<organism evidence="2 3">
    <name type="scientific">Oceaniradius stylonematis</name>
    <dbReference type="NCBI Taxonomy" id="2184161"/>
    <lineage>
        <taxon>Bacteria</taxon>
        <taxon>Pseudomonadati</taxon>
        <taxon>Pseudomonadota</taxon>
        <taxon>Alphaproteobacteria</taxon>
        <taxon>Hyphomicrobiales</taxon>
        <taxon>Ahrensiaceae</taxon>
        <taxon>Oceaniradius</taxon>
    </lineage>
</organism>
<name>A0A3A8AAW8_9HYPH</name>
<gene>
    <name evidence="2" type="ORF">DEM25_004175</name>
</gene>
<dbReference type="InterPro" id="IPR014729">
    <property type="entry name" value="Rossmann-like_a/b/a_fold"/>
</dbReference>
<proteinExistence type="predicted"/>
<dbReference type="Pfam" id="PF00582">
    <property type="entry name" value="Usp"/>
    <property type="match status" value="1"/>
</dbReference>
<dbReference type="EMBL" id="QFWV02000004">
    <property type="protein sequence ID" value="RKF07066.1"/>
    <property type="molecule type" value="Genomic_DNA"/>
</dbReference>
<dbReference type="SUPFAM" id="SSF52402">
    <property type="entry name" value="Adenine nucleotide alpha hydrolases-like"/>
    <property type="match status" value="1"/>
</dbReference>
<sequence length="140" mass="14711">MYKKIAVPVDLAHSDKLQKAIGVAADLARLHDAQVTYIGVTAATPGPGGHNPDEYRAHLDAFAAEQAKAQGIGVATHAVVSHDPAADLDRSLLKAVEDIGADLVVMATHAPGIADHFWHLWPSHGGAMAKQAKASVFLVR</sequence>
<evidence type="ECO:0000259" key="1">
    <source>
        <dbReference type="Pfam" id="PF00582"/>
    </source>
</evidence>
<dbReference type="RefSeq" id="WP_109767776.1">
    <property type="nucleotide sequence ID" value="NZ_JASHJQ010000023.1"/>
</dbReference>
<evidence type="ECO:0000313" key="2">
    <source>
        <dbReference type="EMBL" id="RKF07066.1"/>
    </source>
</evidence>
<keyword evidence="3" id="KW-1185">Reference proteome</keyword>
<dbReference type="Proteomes" id="UP000246132">
    <property type="component" value="Unassembled WGS sequence"/>
</dbReference>
<dbReference type="AlphaFoldDB" id="A0A3A8AAW8"/>
<dbReference type="CDD" id="cd00293">
    <property type="entry name" value="USP-like"/>
    <property type="match status" value="1"/>
</dbReference>
<evidence type="ECO:0000313" key="3">
    <source>
        <dbReference type="Proteomes" id="UP000246132"/>
    </source>
</evidence>
<dbReference type="Gene3D" id="3.40.50.620">
    <property type="entry name" value="HUPs"/>
    <property type="match status" value="1"/>
</dbReference>
<accession>A0A3A8AAW8</accession>
<protein>
    <submittedName>
        <fullName evidence="2">Universal stress protein</fullName>
    </submittedName>
</protein>
<reference evidence="2 3" key="1">
    <citation type="journal article" date="2018" name="Int. J. Syst. Bacteriol.">
        <title>Oceaniradius stylonemae gen. nov., sp. nov., isolated from a red alga, Stylonema cornu-cervi.</title>
        <authorList>
            <person name="Jeong S."/>
        </authorList>
    </citation>
    <scope>NUCLEOTIDE SEQUENCE [LARGE SCALE GENOMIC DNA]</scope>
    <source>
        <strain evidence="2 3">StC1</strain>
    </source>
</reference>
<dbReference type="InterPro" id="IPR006016">
    <property type="entry name" value="UspA"/>
</dbReference>
<comment type="caution">
    <text evidence="2">The sequence shown here is derived from an EMBL/GenBank/DDBJ whole genome shotgun (WGS) entry which is preliminary data.</text>
</comment>
<dbReference type="OrthoDB" id="9792500at2"/>
<feature type="domain" description="UspA" evidence="1">
    <location>
        <begin position="1"/>
        <end position="140"/>
    </location>
</feature>